<dbReference type="EC" id="5.4.99.12" evidence="4"/>
<dbReference type="OrthoDB" id="9811823at2"/>
<dbReference type="Gene3D" id="3.30.70.660">
    <property type="entry name" value="Pseudouridine synthase I, catalytic domain, C-terminal subdomain"/>
    <property type="match status" value="1"/>
</dbReference>
<dbReference type="Gene3D" id="3.30.70.580">
    <property type="entry name" value="Pseudouridine synthase I, catalytic domain, N-terminal subdomain"/>
    <property type="match status" value="1"/>
</dbReference>
<keyword evidence="10" id="KW-1185">Reference proteome</keyword>
<evidence type="ECO:0000313" key="9">
    <source>
        <dbReference type="EMBL" id="SHM75129.1"/>
    </source>
</evidence>
<comment type="similarity">
    <text evidence="1 4 7">Belongs to the tRNA pseudouridine synthase TruA family.</text>
</comment>
<feature type="domain" description="Pseudouridine synthase I TruA alpha/beta" evidence="8">
    <location>
        <begin position="148"/>
        <end position="259"/>
    </location>
</feature>
<dbReference type="PANTHER" id="PTHR11142:SF0">
    <property type="entry name" value="TRNA PSEUDOURIDINE SYNTHASE-LIKE 1"/>
    <property type="match status" value="1"/>
</dbReference>
<evidence type="ECO:0000313" key="10">
    <source>
        <dbReference type="Proteomes" id="UP000184038"/>
    </source>
</evidence>
<dbReference type="RefSeq" id="WP_073289353.1">
    <property type="nucleotide sequence ID" value="NZ_FRCP01000016.1"/>
</dbReference>
<dbReference type="GO" id="GO:0160147">
    <property type="term" value="F:tRNA pseudouridine(38-40) synthase activity"/>
    <property type="evidence" value="ECO:0007669"/>
    <property type="project" value="UniProtKB-EC"/>
</dbReference>
<dbReference type="InterPro" id="IPR020103">
    <property type="entry name" value="PsdUridine_synth_cat_dom_sf"/>
</dbReference>
<evidence type="ECO:0000256" key="4">
    <source>
        <dbReference type="HAMAP-Rule" id="MF_00171"/>
    </source>
</evidence>
<dbReference type="GO" id="GO:0003723">
    <property type="term" value="F:RNA binding"/>
    <property type="evidence" value="ECO:0007669"/>
    <property type="project" value="InterPro"/>
</dbReference>
<evidence type="ECO:0000256" key="1">
    <source>
        <dbReference type="ARBA" id="ARBA00009375"/>
    </source>
</evidence>
<dbReference type="SUPFAM" id="SSF55120">
    <property type="entry name" value="Pseudouridine synthase"/>
    <property type="match status" value="1"/>
</dbReference>
<feature type="binding site" evidence="4 6">
    <location>
        <position position="115"/>
    </location>
    <ligand>
        <name>substrate</name>
    </ligand>
</feature>
<dbReference type="FunFam" id="3.30.70.580:FF:000001">
    <property type="entry name" value="tRNA pseudouridine synthase A"/>
    <property type="match status" value="1"/>
</dbReference>
<dbReference type="PIRSF" id="PIRSF001430">
    <property type="entry name" value="tRNA_psdUrid_synth"/>
    <property type="match status" value="1"/>
</dbReference>
<sequence length="260" mass="29966">MHRRNIRFHVSYDGTRYLGWQRLGGKQRELSIQGFLEMCLSELLDENIKIMGSGRTDAGVHAFCQVANFYTNSKLSIKEITKALLERLPEDVVISNMEQVTDEFHSRYSAVSKVYEYYIDNGEREEVFTRRYAYHVEQKLDVEKMKVAASYLVGTHDFSSFSSDRGKEDTIRTLFAVDIEETTFKSSKARSRYQNLIRIRLHGDGFLYNMVRIVVGTLIEVGMGERKVDTIKEAFDCKDRGLAGITVPPHGLFLKSVEYK</sequence>
<dbReference type="InterPro" id="IPR001406">
    <property type="entry name" value="PsdUridine_synth_TruA"/>
</dbReference>
<dbReference type="STRING" id="1120996.SAMN02746066_03143"/>
<dbReference type="GO" id="GO:0031119">
    <property type="term" value="P:tRNA pseudouridine synthesis"/>
    <property type="evidence" value="ECO:0007669"/>
    <property type="project" value="UniProtKB-UniRule"/>
</dbReference>
<comment type="catalytic activity">
    <reaction evidence="4 7">
        <text>uridine(38/39/40) in tRNA = pseudouridine(38/39/40) in tRNA</text>
        <dbReference type="Rhea" id="RHEA:22376"/>
        <dbReference type="Rhea" id="RHEA-COMP:10085"/>
        <dbReference type="Rhea" id="RHEA-COMP:10087"/>
        <dbReference type="ChEBI" id="CHEBI:65314"/>
        <dbReference type="ChEBI" id="CHEBI:65315"/>
        <dbReference type="EC" id="5.4.99.12"/>
    </reaction>
</comment>
<comment type="caution">
    <text evidence="4">Lacks conserved residue(s) required for the propagation of feature annotation.</text>
</comment>
<evidence type="ECO:0000256" key="2">
    <source>
        <dbReference type="ARBA" id="ARBA00022694"/>
    </source>
</evidence>
<comment type="function">
    <text evidence="4">Formation of pseudouridine at positions 38, 39 and 40 in the anticodon stem and loop of transfer RNAs.</text>
</comment>
<reference evidence="9 10" key="1">
    <citation type="submission" date="2016-11" db="EMBL/GenBank/DDBJ databases">
        <authorList>
            <person name="Jaros S."/>
            <person name="Januszkiewicz K."/>
            <person name="Wedrychowicz H."/>
        </authorList>
    </citation>
    <scope>NUCLEOTIDE SEQUENCE [LARGE SCALE GENOMIC DNA]</scope>
    <source>
        <strain evidence="9 10">DSM 15930</strain>
    </source>
</reference>
<proteinExistence type="inferred from homology"/>
<comment type="subunit">
    <text evidence="4">Homodimer.</text>
</comment>
<feature type="domain" description="Pseudouridine synthase I TruA alpha/beta" evidence="8">
    <location>
        <begin position="11"/>
        <end position="109"/>
    </location>
</feature>
<dbReference type="Proteomes" id="UP000184038">
    <property type="component" value="Unassembled WGS sequence"/>
</dbReference>
<evidence type="ECO:0000256" key="5">
    <source>
        <dbReference type="PIRSR" id="PIRSR001430-1"/>
    </source>
</evidence>
<keyword evidence="2 4" id="KW-0819">tRNA processing</keyword>
<gene>
    <name evidence="4" type="primary">truA</name>
    <name evidence="9" type="ORF">SAMN02746066_03143</name>
</gene>
<dbReference type="HAMAP" id="MF_00171">
    <property type="entry name" value="TruA"/>
    <property type="match status" value="1"/>
</dbReference>
<evidence type="ECO:0000259" key="8">
    <source>
        <dbReference type="Pfam" id="PF01416"/>
    </source>
</evidence>
<organism evidence="9 10">
    <name type="scientific">Anaerosporobacter mobilis DSM 15930</name>
    <dbReference type="NCBI Taxonomy" id="1120996"/>
    <lineage>
        <taxon>Bacteria</taxon>
        <taxon>Bacillati</taxon>
        <taxon>Bacillota</taxon>
        <taxon>Clostridia</taxon>
        <taxon>Lachnospirales</taxon>
        <taxon>Lachnospiraceae</taxon>
        <taxon>Anaerosporobacter</taxon>
    </lineage>
</organism>
<evidence type="ECO:0000256" key="7">
    <source>
        <dbReference type="RuleBase" id="RU003792"/>
    </source>
</evidence>
<dbReference type="Pfam" id="PF01416">
    <property type="entry name" value="PseudoU_synth_1"/>
    <property type="match status" value="2"/>
</dbReference>
<accession>A0A1M7LAK7</accession>
<evidence type="ECO:0000256" key="6">
    <source>
        <dbReference type="PIRSR" id="PIRSR001430-2"/>
    </source>
</evidence>
<keyword evidence="3 4" id="KW-0413">Isomerase</keyword>
<name>A0A1M7LAK7_9FIRM</name>
<evidence type="ECO:0000256" key="3">
    <source>
        <dbReference type="ARBA" id="ARBA00023235"/>
    </source>
</evidence>
<dbReference type="AlphaFoldDB" id="A0A1M7LAK7"/>
<feature type="active site" description="Nucleophile" evidence="4 5">
    <location>
        <position position="57"/>
    </location>
</feature>
<dbReference type="NCBIfam" id="TIGR00071">
    <property type="entry name" value="hisT_truA"/>
    <property type="match status" value="1"/>
</dbReference>
<protein>
    <recommendedName>
        <fullName evidence="4">tRNA pseudouridine synthase A</fullName>
        <ecNumber evidence="4">5.4.99.12</ecNumber>
    </recommendedName>
    <alternativeName>
        <fullName evidence="4">tRNA pseudouridine(38-40) synthase</fullName>
    </alternativeName>
    <alternativeName>
        <fullName evidence="4">tRNA pseudouridylate synthase I</fullName>
    </alternativeName>
    <alternativeName>
        <fullName evidence="4">tRNA-uridine isomerase I</fullName>
    </alternativeName>
</protein>
<dbReference type="InterPro" id="IPR020097">
    <property type="entry name" value="PsdUridine_synth_TruA_a/b_dom"/>
</dbReference>
<dbReference type="PANTHER" id="PTHR11142">
    <property type="entry name" value="PSEUDOURIDYLATE SYNTHASE"/>
    <property type="match status" value="1"/>
</dbReference>
<dbReference type="InterPro" id="IPR020095">
    <property type="entry name" value="PsdUridine_synth_TruA_C"/>
</dbReference>
<dbReference type="EMBL" id="FRCP01000016">
    <property type="protein sequence ID" value="SHM75129.1"/>
    <property type="molecule type" value="Genomic_DNA"/>
</dbReference>
<dbReference type="CDD" id="cd02570">
    <property type="entry name" value="PseudoU_synth_EcTruA"/>
    <property type="match status" value="1"/>
</dbReference>
<dbReference type="InterPro" id="IPR020094">
    <property type="entry name" value="TruA/RsuA/RluB/E/F_N"/>
</dbReference>